<gene>
    <name evidence="3" type="primary">6042875</name>
    <name evidence="2" type="ORF">CpipJ_CPIJ010512</name>
</gene>
<evidence type="ECO:0000313" key="4">
    <source>
        <dbReference type="Proteomes" id="UP000002320"/>
    </source>
</evidence>
<keyword evidence="4" id="KW-1185">Reference proteome</keyword>
<evidence type="ECO:0000256" key="1">
    <source>
        <dbReference type="SAM" id="MobiDB-lite"/>
    </source>
</evidence>
<dbReference type="VEuPathDB" id="VectorBase:CQUJHB018056"/>
<sequence>MPPGVLTVTPHRRGGQFRCRSSSDHRRNGVSTAGAGGTDPSLTFPRGAAHYHGEGTAHADGDEVSAGPGFRSDADNRSDGQGHKELMLTYQKAMKMNIPVVLIKSCNRQLCIMNLANFPISKLVRYENPELFKKIQCKKSMQLRAGSSGRIVPVQVLRQLSIVPLLHRIHKDDDLQCILKEFQ</sequence>
<name>B0WTA3_CULQU</name>
<dbReference type="AlphaFoldDB" id="B0WTA3"/>
<dbReference type="OrthoDB" id="2384350at2759"/>
<dbReference type="KEGG" id="cqu:CpipJ_CPIJ010512"/>
<reference evidence="2" key="1">
    <citation type="submission" date="2007-03" db="EMBL/GenBank/DDBJ databases">
        <title>Annotation of Culex pipiens quinquefasciatus.</title>
        <authorList>
            <consortium name="The Broad Institute Genome Sequencing Platform"/>
            <person name="Atkinson P.W."/>
            <person name="Hemingway J."/>
            <person name="Christensen B.M."/>
            <person name="Higgs S."/>
            <person name="Kodira C."/>
            <person name="Hannick L."/>
            <person name="Megy K."/>
            <person name="O'Leary S."/>
            <person name="Pearson M."/>
            <person name="Haas B.J."/>
            <person name="Mauceli E."/>
            <person name="Wortman J.R."/>
            <person name="Lee N.H."/>
            <person name="Guigo R."/>
            <person name="Stanke M."/>
            <person name="Alvarado L."/>
            <person name="Amedeo P."/>
            <person name="Antoine C.H."/>
            <person name="Arensburger P."/>
            <person name="Bidwell S.L."/>
            <person name="Crawford M."/>
            <person name="Camaro F."/>
            <person name="Devon K."/>
            <person name="Engels R."/>
            <person name="Hammond M."/>
            <person name="Howarth C."/>
            <person name="Koehrsen M."/>
            <person name="Lawson D."/>
            <person name="Montgomery P."/>
            <person name="Nene V."/>
            <person name="Nusbaum C."/>
            <person name="Puiu D."/>
            <person name="Romero-Severson J."/>
            <person name="Severson D.W."/>
            <person name="Shumway M."/>
            <person name="Sisk P."/>
            <person name="Stolte C."/>
            <person name="Zeng Q."/>
            <person name="Eisenstadt E."/>
            <person name="Fraser-Liggett C."/>
            <person name="Strausberg R."/>
            <person name="Galagan J."/>
            <person name="Birren B."/>
            <person name="Collins F.H."/>
        </authorList>
    </citation>
    <scope>NUCLEOTIDE SEQUENCE [LARGE SCALE GENOMIC DNA]</scope>
    <source>
        <strain evidence="2">JHB</strain>
    </source>
</reference>
<accession>B0WTA3</accession>
<dbReference type="InParanoid" id="B0WTA3"/>
<dbReference type="VEuPathDB" id="VectorBase:CPIJ010512"/>
<proteinExistence type="predicted"/>
<feature type="compositionally biased region" description="Basic and acidic residues" evidence="1">
    <location>
        <begin position="72"/>
        <end position="82"/>
    </location>
</feature>
<dbReference type="STRING" id="7176.B0WTA3"/>
<evidence type="ECO:0000313" key="2">
    <source>
        <dbReference type="EMBL" id="EDS34327.1"/>
    </source>
</evidence>
<protein>
    <submittedName>
        <fullName evidence="2 3">Uncharacterized protein</fullName>
    </submittedName>
</protein>
<evidence type="ECO:0000313" key="3">
    <source>
        <dbReference type="EnsemblMetazoa" id="CPIJ010512-PA"/>
    </source>
</evidence>
<dbReference type="EMBL" id="DS232082">
    <property type="protein sequence ID" value="EDS34327.1"/>
    <property type="molecule type" value="Genomic_DNA"/>
</dbReference>
<reference evidence="3" key="2">
    <citation type="submission" date="2020-05" db="UniProtKB">
        <authorList>
            <consortium name="EnsemblMetazoa"/>
        </authorList>
    </citation>
    <scope>IDENTIFICATION</scope>
    <source>
        <strain evidence="3">JHB</strain>
    </source>
</reference>
<dbReference type="EnsemblMetazoa" id="CPIJ010512-RA">
    <property type="protein sequence ID" value="CPIJ010512-PA"/>
    <property type="gene ID" value="CPIJ010512"/>
</dbReference>
<dbReference type="HOGENOM" id="CLU_1476563_0_0_1"/>
<feature type="compositionally biased region" description="Basic and acidic residues" evidence="1">
    <location>
        <begin position="51"/>
        <end position="61"/>
    </location>
</feature>
<organism>
    <name type="scientific">Culex quinquefasciatus</name>
    <name type="common">Southern house mosquito</name>
    <name type="synonym">Culex pungens</name>
    <dbReference type="NCBI Taxonomy" id="7176"/>
    <lineage>
        <taxon>Eukaryota</taxon>
        <taxon>Metazoa</taxon>
        <taxon>Ecdysozoa</taxon>
        <taxon>Arthropoda</taxon>
        <taxon>Hexapoda</taxon>
        <taxon>Insecta</taxon>
        <taxon>Pterygota</taxon>
        <taxon>Neoptera</taxon>
        <taxon>Endopterygota</taxon>
        <taxon>Diptera</taxon>
        <taxon>Nematocera</taxon>
        <taxon>Culicoidea</taxon>
        <taxon>Culicidae</taxon>
        <taxon>Culicinae</taxon>
        <taxon>Culicini</taxon>
        <taxon>Culex</taxon>
        <taxon>Culex</taxon>
    </lineage>
</organism>
<feature type="region of interest" description="Disordered" evidence="1">
    <location>
        <begin position="1"/>
        <end position="82"/>
    </location>
</feature>
<dbReference type="Proteomes" id="UP000002320">
    <property type="component" value="Unassembled WGS sequence"/>
</dbReference>